<sequence length="770" mass="87016">NILVVASITKILSKFGALQYLEKNADSIPLSEDVVLQIVHHRSLVISKKLEFFRWCSSRPDYNHTANAYSEMLRAIFRFPNQHHNNVIELLALMKRDGVILDSDTLKRILNGLIRAQKFDYALDVLDYIEKDSVIAGNLSPDVYSPVLVALVRKDQISIALPVFFKLLHSQFEDYIPDAFACNELLAGLKKKKMKNEFREVFAKLRETARYPSDRWGYNICIHSFGCWGDLSTALSLFKEMKDRGGSVYPDLCTYNSLIQVFCSLGRLNDALVIWKELKNSSGYEPDRFTYRILIQGCSKSYRINDAMTIFNEMQYNGIRAETVTYNSLMDGLFKSRKLTTACSFFERMVDNRVRASCSTYNIIIDGLYRNGRPEAAYALFSDLKRKGNQFVDVISFSIVVLHLCKEERLDEALRLVEEMESRGFVVDLVTVTSLLMALYRAGHSDFTEKLMKHVRNGNLIPSVFKWKSALESSLMSPQGKERDFTPMFPEVRSIDEILEATKSVASTRSEDGTVKNGDEGEERADEWSSSPYMDELARNLSGDHRYSSHFFTMFRAVRAVGRGEESFDVDMANTYLSLLSGTGKLSSACKVLELLSRGGVGPNSESSLANVFCYGYNSLTSSFIKKGYVKEAWGILLRHFDAGPADVATYSLIVRGLGKMGRADLARSVRDKLTRDGGYLDAVMYNTLIHTLGKAGRLEDARNVFGEMRASGIIPDVVTYNTLIEVHSKAGDVEEANRWLKTMLDNGCAPNHVTDTTLDYLEKEIRKQK</sequence>
<organism evidence="5 6">
    <name type="scientific">Genlisea aurea</name>
    <dbReference type="NCBI Taxonomy" id="192259"/>
    <lineage>
        <taxon>Eukaryota</taxon>
        <taxon>Viridiplantae</taxon>
        <taxon>Streptophyta</taxon>
        <taxon>Embryophyta</taxon>
        <taxon>Tracheophyta</taxon>
        <taxon>Spermatophyta</taxon>
        <taxon>Magnoliopsida</taxon>
        <taxon>eudicotyledons</taxon>
        <taxon>Gunneridae</taxon>
        <taxon>Pentapetalae</taxon>
        <taxon>asterids</taxon>
        <taxon>lamiids</taxon>
        <taxon>Lamiales</taxon>
        <taxon>Lentibulariaceae</taxon>
        <taxon>Genlisea</taxon>
    </lineage>
</organism>
<dbReference type="PANTHER" id="PTHR47933">
    <property type="entry name" value="PENTATRICOPEPTIDE REPEAT-CONTAINING PROTEIN 1, MITOCHONDRIAL"/>
    <property type="match status" value="1"/>
</dbReference>
<reference evidence="5 6" key="1">
    <citation type="journal article" date="2013" name="BMC Genomics">
        <title>The miniature genome of a carnivorous plant Genlisea aurea contains a low number of genes and short non-coding sequences.</title>
        <authorList>
            <person name="Leushkin E.V."/>
            <person name="Sutormin R.A."/>
            <person name="Nabieva E.R."/>
            <person name="Penin A.A."/>
            <person name="Kondrashov A.S."/>
            <person name="Logacheva M.D."/>
        </authorList>
    </citation>
    <scope>NUCLEOTIDE SEQUENCE [LARGE SCALE GENOMIC DNA]</scope>
</reference>
<feature type="region of interest" description="Disordered" evidence="4">
    <location>
        <begin position="506"/>
        <end position="529"/>
    </location>
</feature>
<comment type="similarity">
    <text evidence="1">Belongs to the PPR family. P subfamily.</text>
</comment>
<evidence type="ECO:0008006" key="7">
    <source>
        <dbReference type="Google" id="ProtNLM"/>
    </source>
</evidence>
<feature type="repeat" description="PPR" evidence="3">
    <location>
        <begin position="322"/>
        <end position="356"/>
    </location>
</feature>
<keyword evidence="2" id="KW-0677">Repeat</keyword>
<feature type="repeat" description="PPR" evidence="3">
    <location>
        <begin position="357"/>
        <end position="391"/>
    </location>
</feature>
<feature type="repeat" description="PPR" evidence="3">
    <location>
        <begin position="251"/>
        <end position="286"/>
    </location>
</feature>
<evidence type="ECO:0000256" key="1">
    <source>
        <dbReference type="ARBA" id="ARBA00007626"/>
    </source>
</evidence>
<name>S8DQX1_9LAMI</name>
<dbReference type="EMBL" id="AUSU01004219">
    <property type="protein sequence ID" value="EPS65453.1"/>
    <property type="molecule type" value="Genomic_DNA"/>
</dbReference>
<feature type="non-terminal residue" evidence="5">
    <location>
        <position position="770"/>
    </location>
</feature>
<comment type="caution">
    <text evidence="5">The sequence shown here is derived from an EMBL/GenBank/DDBJ whole genome shotgun (WGS) entry which is preliminary data.</text>
</comment>
<evidence type="ECO:0000256" key="3">
    <source>
        <dbReference type="PROSITE-ProRule" id="PRU00708"/>
    </source>
</evidence>
<feature type="compositionally biased region" description="Basic and acidic residues" evidence="4">
    <location>
        <begin position="509"/>
        <end position="519"/>
    </location>
</feature>
<feature type="repeat" description="PPR" evidence="3">
    <location>
        <begin position="214"/>
        <end position="248"/>
    </location>
</feature>
<dbReference type="NCBIfam" id="TIGR00756">
    <property type="entry name" value="PPR"/>
    <property type="match status" value="8"/>
</dbReference>
<dbReference type="Pfam" id="PF13041">
    <property type="entry name" value="PPR_2"/>
    <property type="match status" value="4"/>
</dbReference>
<dbReference type="GO" id="GO:0003729">
    <property type="term" value="F:mRNA binding"/>
    <property type="evidence" value="ECO:0007669"/>
    <property type="project" value="TreeGrafter"/>
</dbReference>
<keyword evidence="6" id="KW-1185">Reference proteome</keyword>
<dbReference type="PANTHER" id="PTHR47933:SF59">
    <property type="entry name" value="SAP DOMAIN-CONTAINING PROTEIN"/>
    <property type="match status" value="1"/>
</dbReference>
<protein>
    <recommendedName>
        <fullName evidence="7">Pentacotripeptide-repeat region of PRORP domain-containing protein</fullName>
    </recommendedName>
</protein>
<feature type="repeat" description="PPR" evidence="3">
    <location>
        <begin position="647"/>
        <end position="681"/>
    </location>
</feature>
<feature type="repeat" description="PPR" evidence="3">
    <location>
        <begin position="287"/>
        <end position="321"/>
    </location>
</feature>
<evidence type="ECO:0000256" key="2">
    <source>
        <dbReference type="ARBA" id="ARBA00022737"/>
    </source>
</evidence>
<evidence type="ECO:0000256" key="4">
    <source>
        <dbReference type="SAM" id="MobiDB-lite"/>
    </source>
</evidence>
<gene>
    <name evidence="5" type="ORF">M569_09325</name>
</gene>
<accession>S8DQX1</accession>
<dbReference type="Pfam" id="PF01535">
    <property type="entry name" value="PPR"/>
    <property type="match status" value="3"/>
</dbReference>
<proteinExistence type="inferred from homology"/>
<feature type="repeat" description="PPR" evidence="3">
    <location>
        <begin position="717"/>
        <end position="751"/>
    </location>
</feature>
<dbReference type="Gene3D" id="1.25.40.10">
    <property type="entry name" value="Tetratricopeptide repeat domain"/>
    <property type="match status" value="4"/>
</dbReference>
<dbReference type="Proteomes" id="UP000015453">
    <property type="component" value="Unassembled WGS sequence"/>
</dbReference>
<dbReference type="PROSITE" id="PS51375">
    <property type="entry name" value="PPR"/>
    <property type="match status" value="9"/>
</dbReference>
<evidence type="ECO:0000313" key="5">
    <source>
        <dbReference type="EMBL" id="EPS65453.1"/>
    </source>
</evidence>
<evidence type="ECO:0000313" key="6">
    <source>
        <dbReference type="Proteomes" id="UP000015453"/>
    </source>
</evidence>
<feature type="repeat" description="PPR" evidence="3">
    <location>
        <begin position="682"/>
        <end position="716"/>
    </location>
</feature>
<dbReference type="OrthoDB" id="185373at2759"/>
<dbReference type="InterPro" id="IPR011990">
    <property type="entry name" value="TPR-like_helical_dom_sf"/>
</dbReference>
<dbReference type="InterPro" id="IPR002885">
    <property type="entry name" value="PPR_rpt"/>
</dbReference>
<dbReference type="InterPro" id="IPR051240">
    <property type="entry name" value="Mito_RNA-Proc/Resp"/>
</dbReference>
<feature type="repeat" description="PPR" evidence="3">
    <location>
        <begin position="393"/>
        <end position="427"/>
    </location>
</feature>
<feature type="non-terminal residue" evidence="5">
    <location>
        <position position="1"/>
    </location>
</feature>
<dbReference type="AlphaFoldDB" id="S8DQX1"/>